<dbReference type="GO" id="GO:0004577">
    <property type="term" value="F:N-acetylglucosaminyldiphosphodolichol N-acetylglucosaminyltransferase activity"/>
    <property type="evidence" value="ECO:0007669"/>
    <property type="project" value="UniProtKB-EC"/>
</dbReference>
<dbReference type="SUPFAM" id="SSF53756">
    <property type="entry name" value="UDP-Glycosyltransferase/glycogen phosphorylase"/>
    <property type="match status" value="1"/>
</dbReference>
<comment type="subcellular location">
    <subcellularLocation>
        <location evidence="7">Endoplasmic reticulum</location>
    </subcellularLocation>
</comment>
<evidence type="ECO:0000256" key="3">
    <source>
        <dbReference type="ARBA" id="ARBA00017468"/>
    </source>
</evidence>
<dbReference type="KEGG" id="tpf:TPHA_0K01930"/>
<dbReference type="Pfam" id="PF04101">
    <property type="entry name" value="Glyco_tran_28_C"/>
    <property type="match status" value="1"/>
</dbReference>
<evidence type="ECO:0000256" key="2">
    <source>
        <dbReference type="ARBA" id="ARBA00012614"/>
    </source>
</evidence>
<dbReference type="EC" id="2.4.1.141" evidence="2 7"/>
<evidence type="ECO:0000256" key="5">
    <source>
        <dbReference type="ARBA" id="ARBA00032061"/>
    </source>
</evidence>
<dbReference type="GO" id="GO:0006488">
    <property type="term" value="P:dolichol-linked oligosaccharide biosynthetic process"/>
    <property type="evidence" value="ECO:0007669"/>
    <property type="project" value="EnsemblFungi"/>
</dbReference>
<dbReference type="GO" id="GO:0005829">
    <property type="term" value="C:cytosol"/>
    <property type="evidence" value="ECO:0007669"/>
    <property type="project" value="EnsemblFungi"/>
</dbReference>
<organism evidence="9 10">
    <name type="scientific">Tetrapisispora phaffii (strain ATCC 24235 / CBS 4417 / NBRC 1672 / NRRL Y-8282 / UCD 70-5)</name>
    <name type="common">Yeast</name>
    <name type="synonym">Fabospora phaffii</name>
    <dbReference type="NCBI Taxonomy" id="1071381"/>
    <lineage>
        <taxon>Eukaryota</taxon>
        <taxon>Fungi</taxon>
        <taxon>Dikarya</taxon>
        <taxon>Ascomycota</taxon>
        <taxon>Saccharomycotina</taxon>
        <taxon>Saccharomycetes</taxon>
        <taxon>Saccharomycetales</taxon>
        <taxon>Saccharomycetaceae</taxon>
        <taxon>Tetrapisispora</taxon>
    </lineage>
</organism>
<feature type="domain" description="Glycosyl transferase family 28 C-terminal" evidence="8">
    <location>
        <begin position="4"/>
        <end position="186"/>
    </location>
</feature>
<evidence type="ECO:0000256" key="7">
    <source>
        <dbReference type="RuleBase" id="RU362128"/>
    </source>
</evidence>
<comment type="similarity">
    <text evidence="7">Belongs to the glycosyltransferase 28 family.</text>
</comment>
<evidence type="ECO:0000313" key="9">
    <source>
        <dbReference type="EMBL" id="CCE65326.1"/>
    </source>
</evidence>
<dbReference type="PANTHER" id="PTHR47043:SF1">
    <property type="entry name" value="UDP-N-ACETYLGLUCOSAMINE TRANSFERASE SUBUNIT ALG13"/>
    <property type="match status" value="1"/>
</dbReference>
<keyword evidence="7" id="KW-0328">Glycosyltransferase</keyword>
<dbReference type="OrthoDB" id="20273at2759"/>
<dbReference type="AlphaFoldDB" id="G8BZJ8"/>
<dbReference type="eggNOG" id="KOG3349">
    <property type="taxonomic scope" value="Eukaryota"/>
</dbReference>
<keyword evidence="7" id="KW-0808">Transferase</keyword>
<dbReference type="OMA" id="ILDAWKM"/>
<dbReference type="InterPro" id="IPR052474">
    <property type="entry name" value="UDP-GlcNAc_transferase"/>
</dbReference>
<protein>
    <recommendedName>
        <fullName evidence="3 7">UDP-N-acetylglucosamine transferase subunit ALG13</fullName>
        <ecNumber evidence="2 7">2.4.1.141</ecNumber>
    </recommendedName>
    <alternativeName>
        <fullName evidence="5 7">Asparagine-linked glycosylation protein 13</fullName>
    </alternativeName>
</protein>
<evidence type="ECO:0000256" key="4">
    <source>
        <dbReference type="ARBA" id="ARBA00024804"/>
    </source>
</evidence>
<dbReference type="Gene3D" id="3.40.50.2000">
    <property type="entry name" value="Glycogen Phosphorylase B"/>
    <property type="match status" value="1"/>
</dbReference>
<gene>
    <name evidence="9" type="primary">TPHA0K01930</name>
    <name evidence="7" type="synonym">ALG13</name>
    <name evidence="9" type="ordered locus">TPHA_0K01930</name>
</gene>
<comment type="catalytic activity">
    <reaction evidence="6">
        <text>an N-acetyl-alpha-D-glucosaminyl-diphospho-di-trans,poly-cis-dolichol + UDP-N-acetyl-alpha-D-glucosamine = an N,N'-diacetylchitobiosyl-diphospho-di-trans,poly-cis-dolichol + UDP + H(+)</text>
        <dbReference type="Rhea" id="RHEA:23380"/>
        <dbReference type="Rhea" id="RHEA-COMP:19507"/>
        <dbReference type="Rhea" id="RHEA-COMP:19510"/>
        <dbReference type="ChEBI" id="CHEBI:15378"/>
        <dbReference type="ChEBI" id="CHEBI:57269"/>
        <dbReference type="ChEBI" id="CHEBI:57705"/>
        <dbReference type="ChEBI" id="CHEBI:58223"/>
        <dbReference type="ChEBI" id="CHEBI:58427"/>
        <dbReference type="EC" id="2.4.1.141"/>
    </reaction>
</comment>
<accession>G8BZJ8</accession>
<evidence type="ECO:0000256" key="6">
    <source>
        <dbReference type="ARBA" id="ARBA00048184"/>
    </source>
</evidence>
<evidence type="ECO:0000313" key="10">
    <source>
        <dbReference type="Proteomes" id="UP000005666"/>
    </source>
</evidence>
<dbReference type="Proteomes" id="UP000005666">
    <property type="component" value="Chromosome 11"/>
</dbReference>
<evidence type="ECO:0000256" key="1">
    <source>
        <dbReference type="ARBA" id="ARBA00011198"/>
    </source>
</evidence>
<evidence type="ECO:0000259" key="8">
    <source>
        <dbReference type="Pfam" id="PF04101"/>
    </source>
</evidence>
<dbReference type="HOGENOM" id="CLU_085408_2_0_1"/>
<dbReference type="EMBL" id="HE612866">
    <property type="protein sequence ID" value="CCE65326.1"/>
    <property type="molecule type" value="Genomic_DNA"/>
</dbReference>
<dbReference type="RefSeq" id="XP_003687760.1">
    <property type="nucleotide sequence ID" value="XM_003687712.1"/>
</dbReference>
<proteinExistence type="inferred from homology"/>
<dbReference type="GO" id="GO:0042802">
    <property type="term" value="F:identical protein binding"/>
    <property type="evidence" value="ECO:0007669"/>
    <property type="project" value="EnsemblFungi"/>
</dbReference>
<keyword evidence="7" id="KW-0256">Endoplasmic reticulum</keyword>
<dbReference type="STRING" id="1071381.G8BZJ8"/>
<reference evidence="9 10" key="1">
    <citation type="journal article" date="2011" name="Proc. Natl. Acad. Sci. U.S.A.">
        <title>Evolutionary erosion of yeast sex chromosomes by mating-type switching accidents.</title>
        <authorList>
            <person name="Gordon J.L."/>
            <person name="Armisen D."/>
            <person name="Proux-Wera E."/>
            <person name="Oheigeartaigh S.S."/>
            <person name="Byrne K.P."/>
            <person name="Wolfe K.H."/>
        </authorList>
    </citation>
    <scope>NUCLEOTIDE SEQUENCE [LARGE SCALE GENOMIC DNA]</scope>
    <source>
        <strain evidence="10">ATCC 24235 / CBS 4417 / NBRC 1672 / NRRL Y-8282 / UCD 70-5</strain>
    </source>
</reference>
<dbReference type="GeneID" id="11533306"/>
<dbReference type="GO" id="GO:0098548">
    <property type="term" value="C:cytoplasmic side of Golgi membrane"/>
    <property type="evidence" value="ECO:0007669"/>
    <property type="project" value="EnsemblFungi"/>
</dbReference>
<sequence>MGKTLFVSCGATVPFPRLIEIVVSEPFLVELTNLQYSRIILQYGKGYTAAFQTLLDSLGSSKIEVREEKHPSTTIQDSVFVTDSSILHRSLNVNDVAVEVIGIEFLSNIQDIITNYTDLIISHSGTGSILDALRLHKPLIAVVNDSLMDNHQLQIAQKFEALNYLWSCSSPNLPDLIDRLQRSTAETKATFPNTYNTDFQNLLLDLANK</sequence>
<dbReference type="PANTHER" id="PTHR47043">
    <property type="entry name" value="UDP-N-ACETYLGLUCOSAMINE TRANSFERASE SUBUNIT ALG13"/>
    <property type="match status" value="1"/>
</dbReference>
<name>G8BZJ8_TETPH</name>
<dbReference type="GO" id="GO:0043541">
    <property type="term" value="C:UDP-N-acetylglucosamine transferase complex"/>
    <property type="evidence" value="ECO:0007669"/>
    <property type="project" value="EnsemblFungi"/>
</dbReference>
<comment type="subunit">
    <text evidence="1 7">Heterodimer with ALG14 to form a functional enzyme.</text>
</comment>
<keyword evidence="10" id="KW-1185">Reference proteome</keyword>
<dbReference type="InterPro" id="IPR007235">
    <property type="entry name" value="Glyco_trans_28_C"/>
</dbReference>
<comment type="function">
    <text evidence="4 7">Involved in protein N-glycosylation. Essential for the second step of the dolichol-linked oligosaccharide pathway.</text>
</comment>